<gene>
    <name evidence="2" type="ORF">OKIOD_LOCUS9753</name>
</gene>
<sequence length="361" mass="40903">MTNLVKEALKIFSESQEAPNAVKKILRQMEEEETEAAESTEAFQAIATLLHSTSININRRIASTNKIEVEAIQNTIEGKVRPLVENLMKQVHNSEIFRSKELVFWATTMAPTEQDSISGEDLQKLEEAIFWIIGRLWGHPAEAILKMAVAKCEKLAASNSKASVRFIIYSHIWNLRFKQVLNRRVEERSASFSNERQMAAAIANAIFGEILFQITNTRCIFPRLLSSAARSAWTHLNSLLGEANPISIILKDFLANVDCNPEFTAWDAILSLRRIWPNRQNIPEAEYKILNLSGIDDRIERGLENPASLSGTTYEKLFWRIPIPKNYDHAGAWRQGGKRKREETEEGDDLGEHRVANDGSS</sequence>
<accession>A0ABN7SQ65</accession>
<reference evidence="2 3" key="1">
    <citation type="submission" date="2021-04" db="EMBL/GenBank/DDBJ databases">
        <authorList>
            <person name="Bliznina A."/>
        </authorList>
    </citation>
    <scope>NUCLEOTIDE SEQUENCE [LARGE SCALE GENOMIC DNA]</scope>
</reference>
<dbReference type="EMBL" id="OU015566">
    <property type="protein sequence ID" value="CAG5103892.1"/>
    <property type="molecule type" value="Genomic_DNA"/>
</dbReference>
<feature type="region of interest" description="Disordered" evidence="1">
    <location>
        <begin position="332"/>
        <end position="361"/>
    </location>
</feature>
<evidence type="ECO:0000256" key="1">
    <source>
        <dbReference type="SAM" id="MobiDB-lite"/>
    </source>
</evidence>
<feature type="compositionally biased region" description="Basic and acidic residues" evidence="1">
    <location>
        <begin position="350"/>
        <end position="361"/>
    </location>
</feature>
<name>A0ABN7SQ65_OIKDI</name>
<proteinExistence type="predicted"/>
<evidence type="ECO:0000313" key="3">
    <source>
        <dbReference type="Proteomes" id="UP001158576"/>
    </source>
</evidence>
<organism evidence="2 3">
    <name type="scientific">Oikopleura dioica</name>
    <name type="common">Tunicate</name>
    <dbReference type="NCBI Taxonomy" id="34765"/>
    <lineage>
        <taxon>Eukaryota</taxon>
        <taxon>Metazoa</taxon>
        <taxon>Chordata</taxon>
        <taxon>Tunicata</taxon>
        <taxon>Appendicularia</taxon>
        <taxon>Copelata</taxon>
        <taxon>Oikopleuridae</taxon>
        <taxon>Oikopleura</taxon>
    </lineage>
</organism>
<dbReference type="Proteomes" id="UP001158576">
    <property type="component" value="Chromosome 1"/>
</dbReference>
<protein>
    <submittedName>
        <fullName evidence="2">Oidioi.mRNA.OKI2018_I69.chr1.g988.t1.cds</fullName>
    </submittedName>
</protein>
<keyword evidence="3" id="KW-1185">Reference proteome</keyword>
<evidence type="ECO:0000313" key="2">
    <source>
        <dbReference type="EMBL" id="CAG5103892.1"/>
    </source>
</evidence>